<evidence type="ECO:0000256" key="9">
    <source>
        <dbReference type="ARBA" id="ARBA00023136"/>
    </source>
</evidence>
<dbReference type="SUPFAM" id="SSF56935">
    <property type="entry name" value="Porins"/>
    <property type="match status" value="1"/>
</dbReference>
<evidence type="ECO:0000256" key="1">
    <source>
        <dbReference type="ARBA" id="ARBA00004571"/>
    </source>
</evidence>
<evidence type="ECO:0000259" key="12">
    <source>
        <dbReference type="Pfam" id="PF13609"/>
    </source>
</evidence>
<keyword evidence="6 11" id="KW-0732">Signal</keyword>
<evidence type="ECO:0000256" key="11">
    <source>
        <dbReference type="SAM" id="SignalP"/>
    </source>
</evidence>
<evidence type="ECO:0000256" key="6">
    <source>
        <dbReference type="ARBA" id="ARBA00022729"/>
    </source>
</evidence>
<organism evidence="13 14">
    <name type="scientific">Acidihalobacter aeolianus</name>
    <dbReference type="NCBI Taxonomy" id="2792603"/>
    <lineage>
        <taxon>Bacteria</taxon>
        <taxon>Pseudomonadati</taxon>
        <taxon>Pseudomonadota</taxon>
        <taxon>Gammaproteobacteria</taxon>
        <taxon>Chromatiales</taxon>
        <taxon>Ectothiorhodospiraceae</taxon>
        <taxon>Acidihalobacter</taxon>
    </lineage>
</organism>
<comment type="subcellular location">
    <subcellularLocation>
        <location evidence="1">Cell outer membrane</location>
        <topology evidence="1">Multi-pass membrane protein</topology>
    </subcellularLocation>
</comment>
<feature type="chain" id="PRO_5009109783" description="Porin domain-containing protein" evidence="11">
    <location>
        <begin position="32"/>
        <end position="377"/>
    </location>
</feature>
<dbReference type="Gene3D" id="2.40.160.10">
    <property type="entry name" value="Porin"/>
    <property type="match status" value="1"/>
</dbReference>
<dbReference type="GO" id="GO:0015288">
    <property type="term" value="F:porin activity"/>
    <property type="evidence" value="ECO:0007669"/>
    <property type="project" value="UniProtKB-KW"/>
</dbReference>
<dbReference type="InterPro" id="IPR023614">
    <property type="entry name" value="Porin_dom_sf"/>
</dbReference>
<evidence type="ECO:0000256" key="3">
    <source>
        <dbReference type="ARBA" id="ARBA00022448"/>
    </source>
</evidence>
<keyword evidence="8" id="KW-0626">Porin</keyword>
<evidence type="ECO:0000256" key="4">
    <source>
        <dbReference type="ARBA" id="ARBA00022452"/>
    </source>
</evidence>
<evidence type="ECO:0000313" key="13">
    <source>
        <dbReference type="EMBL" id="AOV15929.1"/>
    </source>
</evidence>
<comment type="subunit">
    <text evidence="2">Homotrimer.</text>
</comment>
<dbReference type="GO" id="GO:0006811">
    <property type="term" value="P:monoatomic ion transport"/>
    <property type="evidence" value="ECO:0007669"/>
    <property type="project" value="UniProtKB-KW"/>
</dbReference>
<dbReference type="Pfam" id="PF13609">
    <property type="entry name" value="Porin_4"/>
    <property type="match status" value="1"/>
</dbReference>
<evidence type="ECO:0000256" key="10">
    <source>
        <dbReference type="ARBA" id="ARBA00023237"/>
    </source>
</evidence>
<protein>
    <recommendedName>
        <fullName evidence="12">Porin domain-containing protein</fullName>
    </recommendedName>
</protein>
<keyword evidence="7" id="KW-0406">Ion transport</keyword>
<gene>
    <name evidence="13" type="ORF">BJI67_01535</name>
</gene>
<dbReference type="GO" id="GO:0046930">
    <property type="term" value="C:pore complex"/>
    <property type="evidence" value="ECO:0007669"/>
    <property type="project" value="UniProtKB-KW"/>
</dbReference>
<dbReference type="EMBL" id="CP017448">
    <property type="protein sequence ID" value="AOV15929.1"/>
    <property type="molecule type" value="Genomic_DNA"/>
</dbReference>
<dbReference type="GO" id="GO:0009279">
    <property type="term" value="C:cell outer membrane"/>
    <property type="evidence" value="ECO:0007669"/>
    <property type="project" value="UniProtKB-SubCell"/>
</dbReference>
<evidence type="ECO:0000256" key="7">
    <source>
        <dbReference type="ARBA" id="ARBA00023065"/>
    </source>
</evidence>
<dbReference type="PANTHER" id="PTHR34501:SF9">
    <property type="entry name" value="MAJOR OUTER MEMBRANE PROTEIN P.IA"/>
    <property type="match status" value="1"/>
</dbReference>
<sequence length="377" mass="39603">MSLKKRFQPSKLMIALSAGVAMAGVAGMAKAAPSATIYGMVGVVGTYNTATVNGEKSTYGIQNNISQVGVKGDLGEAGGTKFIYNYDMLVDPTTESGSPSTYWAYLGATGPWGTLKVGRLESTYFNDVVLPFTPFWWMYPTVVANFEQDKAVSYVSPSLDGLTLSVEGFNIGKGSSTASKSTGNYGFSGTYTTGAFSVGAGFESFSKYGDGSTAYSPSPSQTVWLTPVNEYSGVLLKSKAGLRGTYSSGPVSVSLGVFGFKPTSMLLGATQNTHEIYTYMATGSYAFTPKWTVMGNLSTTTQGTSGTLPRTRGTLVTLSLAYTPISSVALYAEYQYADKKAVESGLDSDVLDAAYTSVSVPGTKAASQFVLGGTYSF</sequence>
<evidence type="ECO:0000313" key="14">
    <source>
        <dbReference type="Proteomes" id="UP000095342"/>
    </source>
</evidence>
<keyword evidence="14" id="KW-1185">Reference proteome</keyword>
<feature type="domain" description="Porin" evidence="12">
    <location>
        <begin position="20"/>
        <end position="340"/>
    </location>
</feature>
<evidence type="ECO:0000256" key="8">
    <source>
        <dbReference type="ARBA" id="ARBA00023114"/>
    </source>
</evidence>
<dbReference type="KEGG" id="aaeo:BJI67_01535"/>
<keyword evidence="4" id="KW-1134">Transmembrane beta strand</keyword>
<keyword evidence="3" id="KW-0813">Transport</keyword>
<reference evidence="13 14" key="1">
    <citation type="submission" date="2016-09" db="EMBL/GenBank/DDBJ databases">
        <title>Acidihalobacter prosperus V6 (DSM14174).</title>
        <authorList>
            <person name="Khaleque H.N."/>
            <person name="Ramsay J.P."/>
            <person name="Murphy R.J.T."/>
            <person name="Kaksonen A.H."/>
            <person name="Boxall N.J."/>
            <person name="Watkin E.L.J."/>
        </authorList>
    </citation>
    <scope>NUCLEOTIDE SEQUENCE [LARGE SCALE GENOMIC DNA]</scope>
    <source>
        <strain evidence="13 14">V6</strain>
    </source>
</reference>
<dbReference type="InterPro" id="IPR050298">
    <property type="entry name" value="Gram-neg_bact_OMP"/>
</dbReference>
<name>A0A1D8K4P5_9GAMM</name>
<keyword evidence="10" id="KW-0998">Cell outer membrane</keyword>
<evidence type="ECO:0000256" key="2">
    <source>
        <dbReference type="ARBA" id="ARBA00011233"/>
    </source>
</evidence>
<dbReference type="RefSeq" id="WP_070071528.1">
    <property type="nucleotide sequence ID" value="NZ_CP017448.1"/>
</dbReference>
<feature type="signal peptide" evidence="11">
    <location>
        <begin position="1"/>
        <end position="31"/>
    </location>
</feature>
<dbReference type="CDD" id="cd00342">
    <property type="entry name" value="gram_neg_porins"/>
    <property type="match status" value="1"/>
</dbReference>
<proteinExistence type="predicted"/>
<keyword evidence="5" id="KW-0812">Transmembrane</keyword>
<dbReference type="PANTHER" id="PTHR34501">
    <property type="entry name" value="PROTEIN YDDL-RELATED"/>
    <property type="match status" value="1"/>
</dbReference>
<dbReference type="AlphaFoldDB" id="A0A1D8K4P5"/>
<keyword evidence="9" id="KW-0472">Membrane</keyword>
<accession>A0A1D8K4P5</accession>
<evidence type="ECO:0000256" key="5">
    <source>
        <dbReference type="ARBA" id="ARBA00022692"/>
    </source>
</evidence>
<dbReference type="Proteomes" id="UP000095342">
    <property type="component" value="Chromosome"/>
</dbReference>
<dbReference type="InterPro" id="IPR033900">
    <property type="entry name" value="Gram_neg_porin_domain"/>
</dbReference>